<comment type="caution">
    <text evidence="2">The sequence shown here is derived from an EMBL/GenBank/DDBJ whole genome shotgun (WGS) entry which is preliminary data.</text>
</comment>
<dbReference type="RefSeq" id="WP_048496479.1">
    <property type="nucleotide sequence ID" value="NZ_LFBU01000001.1"/>
</dbReference>
<accession>A0A0J7M6G7</accession>
<evidence type="ECO:0000313" key="2">
    <source>
        <dbReference type="EMBL" id="KMQ76525.1"/>
    </source>
</evidence>
<feature type="domain" description="Ribbon-helix-helix protein RHH" evidence="1">
    <location>
        <begin position="1"/>
        <end position="51"/>
    </location>
</feature>
<dbReference type="STRING" id="1658765.Msub_12739"/>
<organism evidence="2 3">
    <name type="scientific">Marinobacter subterrani</name>
    <dbReference type="NCBI Taxonomy" id="1658765"/>
    <lineage>
        <taxon>Bacteria</taxon>
        <taxon>Pseudomonadati</taxon>
        <taxon>Pseudomonadota</taxon>
        <taxon>Gammaproteobacteria</taxon>
        <taxon>Pseudomonadales</taxon>
        <taxon>Marinobacteraceae</taxon>
        <taxon>Marinobacter</taxon>
    </lineage>
</organism>
<dbReference type="GO" id="GO:0006355">
    <property type="term" value="P:regulation of DNA-templated transcription"/>
    <property type="evidence" value="ECO:0007669"/>
    <property type="project" value="InterPro"/>
</dbReference>
<name>A0A0J7M6G7_9GAMM</name>
<protein>
    <recommendedName>
        <fullName evidence="1">Ribbon-helix-helix protein RHH domain-containing protein</fullName>
    </recommendedName>
</protein>
<evidence type="ECO:0000313" key="3">
    <source>
        <dbReference type="Proteomes" id="UP000036102"/>
    </source>
</evidence>
<dbReference type="SUPFAM" id="SSF47598">
    <property type="entry name" value="Ribbon-helix-helix"/>
    <property type="match status" value="1"/>
</dbReference>
<dbReference type="EMBL" id="LFBU01000001">
    <property type="protein sequence ID" value="KMQ76525.1"/>
    <property type="molecule type" value="Genomic_DNA"/>
</dbReference>
<dbReference type="Proteomes" id="UP000036102">
    <property type="component" value="Unassembled WGS sequence"/>
</dbReference>
<dbReference type="InterPro" id="IPR010985">
    <property type="entry name" value="Ribbon_hlx_hlx"/>
</dbReference>
<reference evidence="2 3" key="1">
    <citation type="submission" date="2015-06" db="EMBL/GenBank/DDBJ databases">
        <title>Marinobacter subterrani, a genetically tractable neutrophilic iron-oxidizing strain isolated from the Soudan Iron Mine.</title>
        <authorList>
            <person name="Bonis B.M."/>
            <person name="Gralnick J.A."/>
        </authorList>
    </citation>
    <scope>NUCLEOTIDE SEQUENCE [LARGE SCALE GENOMIC DNA]</scope>
    <source>
        <strain evidence="2 3">JG233</strain>
    </source>
</reference>
<gene>
    <name evidence="2" type="ORF">Msub_12739</name>
</gene>
<dbReference type="AlphaFoldDB" id="A0A0J7M6G7"/>
<dbReference type="OrthoDB" id="9181780at2"/>
<sequence length="59" mass="7178">MENRTARLTLLIDPEKKAIFEELCKQEDVTPSQKVRQFIREYVEEKLGPDWREERKNRS</sequence>
<keyword evidence="3" id="KW-1185">Reference proteome</keyword>
<dbReference type="Pfam" id="PF19839">
    <property type="entry name" value="RHH_9"/>
    <property type="match status" value="1"/>
</dbReference>
<dbReference type="PATRIC" id="fig|1658765.3.peg.2759"/>
<proteinExistence type="predicted"/>
<dbReference type="InterPro" id="IPR045559">
    <property type="entry name" value="RHH_9"/>
</dbReference>
<evidence type="ECO:0000259" key="1">
    <source>
        <dbReference type="Pfam" id="PF19839"/>
    </source>
</evidence>